<feature type="signal peptide" evidence="1">
    <location>
        <begin position="1"/>
        <end position="22"/>
    </location>
</feature>
<accession>A0ABT5NI47</accession>
<evidence type="ECO:0008006" key="4">
    <source>
        <dbReference type="Google" id="ProtNLM"/>
    </source>
</evidence>
<keyword evidence="1" id="KW-0732">Signal</keyword>
<organism evidence="2 3">
    <name type="scientific">Pseudomonas shahriarae</name>
    <dbReference type="NCBI Taxonomy" id="2745512"/>
    <lineage>
        <taxon>Bacteria</taxon>
        <taxon>Pseudomonadati</taxon>
        <taxon>Pseudomonadota</taxon>
        <taxon>Gammaproteobacteria</taxon>
        <taxon>Pseudomonadales</taxon>
        <taxon>Pseudomonadaceae</taxon>
        <taxon>Pseudomonas</taxon>
    </lineage>
</organism>
<dbReference type="PROSITE" id="PS51257">
    <property type="entry name" value="PROKAR_LIPOPROTEIN"/>
    <property type="match status" value="1"/>
</dbReference>
<dbReference type="EMBL" id="JAMDHD010000032">
    <property type="protein sequence ID" value="MDD0987415.1"/>
    <property type="molecule type" value="Genomic_DNA"/>
</dbReference>
<evidence type="ECO:0000256" key="1">
    <source>
        <dbReference type="SAM" id="SignalP"/>
    </source>
</evidence>
<evidence type="ECO:0000313" key="3">
    <source>
        <dbReference type="Proteomes" id="UP001148189"/>
    </source>
</evidence>
<sequence length="226" mass="24845">MRGFFRAFAHLLPIALLTGCAAKSPVVVSEPLQPTAGGPVAYLVGSIGPLGRDNAYTNQRILLRQRGSQYGAAAWWGHAEVAHTPKDIEAVHGSDKQALPGEASIFVMPLKPGAYEFYDFQFFWNGSNGGFRSIQAREQFLVPMELEAGKAYYIGEFRSRCLGVSACLFFHDDQQPRDEVIARRYTPGLPSLQPLNLNMAPAFPFVMPMPQARTAGNVTSNKEPQQ</sequence>
<name>A0ABT5NI47_9PSED</name>
<proteinExistence type="predicted"/>
<evidence type="ECO:0000313" key="2">
    <source>
        <dbReference type="EMBL" id="MDD0987415.1"/>
    </source>
</evidence>
<dbReference type="RefSeq" id="WP_115128048.1">
    <property type="nucleotide sequence ID" value="NZ_JAMDGQ010000031.1"/>
</dbReference>
<feature type="chain" id="PRO_5046664778" description="DUF2846 domain-containing protein" evidence="1">
    <location>
        <begin position="23"/>
        <end position="226"/>
    </location>
</feature>
<keyword evidence="3" id="KW-1185">Reference proteome</keyword>
<dbReference type="Proteomes" id="UP001148189">
    <property type="component" value="Unassembled WGS sequence"/>
</dbReference>
<protein>
    <recommendedName>
        <fullName evidence="4">DUF2846 domain-containing protein</fullName>
    </recommendedName>
</protein>
<gene>
    <name evidence="2" type="ORF">M5G21_20875</name>
</gene>
<reference evidence="2" key="1">
    <citation type="submission" date="2022-05" db="EMBL/GenBank/DDBJ databases">
        <title>Novel Pseudomonas spp. Isolated from a Rainbow Trout Aquaculture Facility.</title>
        <authorList>
            <person name="Testerman T."/>
            <person name="Graf J."/>
        </authorList>
    </citation>
    <scope>NUCLEOTIDE SEQUENCE</scope>
    <source>
        <strain evidence="2">ID1050</strain>
    </source>
</reference>
<comment type="caution">
    <text evidence="2">The sequence shown here is derived from an EMBL/GenBank/DDBJ whole genome shotgun (WGS) entry which is preliminary data.</text>
</comment>